<evidence type="ECO:0000256" key="7">
    <source>
        <dbReference type="ARBA" id="ARBA00047942"/>
    </source>
</evidence>
<evidence type="ECO:0000256" key="5">
    <source>
        <dbReference type="ARBA" id="ARBA00022747"/>
    </source>
</evidence>
<dbReference type="AlphaFoldDB" id="A0A4E0R409"/>
<dbReference type="InterPro" id="IPR029063">
    <property type="entry name" value="SAM-dependent_MTases_sf"/>
</dbReference>
<accession>A0A4E0R409</accession>
<comment type="catalytic activity">
    <reaction evidence="7">
        <text>a 2'-deoxyadenosine in DNA + S-adenosyl-L-methionine = an N(6)-methyl-2'-deoxyadenosine in DNA + S-adenosyl-L-homocysteine + H(+)</text>
        <dbReference type="Rhea" id="RHEA:15197"/>
        <dbReference type="Rhea" id="RHEA-COMP:12418"/>
        <dbReference type="Rhea" id="RHEA-COMP:12419"/>
        <dbReference type="ChEBI" id="CHEBI:15378"/>
        <dbReference type="ChEBI" id="CHEBI:57856"/>
        <dbReference type="ChEBI" id="CHEBI:59789"/>
        <dbReference type="ChEBI" id="CHEBI:90615"/>
        <dbReference type="ChEBI" id="CHEBI:90616"/>
        <dbReference type="EC" id="2.1.1.72"/>
    </reaction>
</comment>
<evidence type="ECO:0000313" key="10">
    <source>
        <dbReference type="EMBL" id="TGO03071.1"/>
    </source>
</evidence>
<feature type="domain" description="Type II methyltransferase M.TaqI-like" evidence="8">
    <location>
        <begin position="621"/>
        <end position="868"/>
    </location>
</feature>
<dbReference type="SUPFAM" id="SSF53335">
    <property type="entry name" value="S-adenosyl-L-methionine-dependent methyltransferases"/>
    <property type="match status" value="1"/>
</dbReference>
<dbReference type="GO" id="GO:0003677">
    <property type="term" value="F:DNA binding"/>
    <property type="evidence" value="ECO:0007669"/>
    <property type="project" value="UniProtKB-KW"/>
</dbReference>
<dbReference type="PROSITE" id="PS00092">
    <property type="entry name" value="N6_MTASE"/>
    <property type="match status" value="1"/>
</dbReference>
<dbReference type="EMBL" id="JSZA02000044">
    <property type="protein sequence ID" value="TGO03071.1"/>
    <property type="molecule type" value="Genomic_DNA"/>
</dbReference>
<keyword evidence="5" id="KW-0680">Restriction system</keyword>
<dbReference type="Proteomes" id="UP000030428">
    <property type="component" value="Unassembled WGS sequence"/>
</dbReference>
<evidence type="ECO:0000256" key="3">
    <source>
        <dbReference type="ARBA" id="ARBA00022679"/>
    </source>
</evidence>
<dbReference type="Gene3D" id="3.40.50.150">
    <property type="entry name" value="Vaccinia Virus protein VP39"/>
    <property type="match status" value="1"/>
</dbReference>
<dbReference type="InterPro" id="IPR025931">
    <property type="entry name" value="TaqI_C"/>
</dbReference>
<keyword evidence="6" id="KW-0238">DNA-binding</keyword>
<dbReference type="InterPro" id="IPR050953">
    <property type="entry name" value="N4_N6_ade-DNA_methylase"/>
</dbReference>
<organism evidence="10 11">
    <name type="scientific">Candidatus Thiomargarita nelsonii</name>
    <dbReference type="NCBI Taxonomy" id="1003181"/>
    <lineage>
        <taxon>Bacteria</taxon>
        <taxon>Pseudomonadati</taxon>
        <taxon>Pseudomonadota</taxon>
        <taxon>Gammaproteobacteria</taxon>
        <taxon>Thiotrichales</taxon>
        <taxon>Thiotrichaceae</taxon>
        <taxon>Thiomargarita</taxon>
    </lineage>
</organism>
<evidence type="ECO:0000259" key="8">
    <source>
        <dbReference type="Pfam" id="PF07669"/>
    </source>
</evidence>
<dbReference type="GO" id="GO:0032259">
    <property type="term" value="P:methylation"/>
    <property type="evidence" value="ECO:0007669"/>
    <property type="project" value="UniProtKB-KW"/>
</dbReference>
<sequence>MNTLQIKKSISTALKNFSSGAIKDKAIAFFNALGYDSQKRIDGDTPAEFLALVDENAEPKFNQIHALFNEWQAVSLLFQLTDEEMSANGDLFSKKIDNAIIESYLFFAITLQDKNYTRTALSKITREINKSFSIPILILFKHGETLTLALINRRLHKRDESKDVLEKVTLIKDINFNQPHRAHLEILHDFSLEELRARQKIDSFIALHQAWEKVLDTSELNKRFFKEIADWYFWAVQSVTFPQEAGDDATRNHISVIRLITRLIFVWFLKERELIPATLFDKSLLDKILYFKDTKGSTYYKAILQNLFFATLNQEMNTPNKPNNRKFRGKGKNGQRDQDYMVHNVYRYEGYFRNAKDTFDVFFANIPFLNGGLFECLDKKIRIDGFSEWTDNEICVPDILFFTETETPHSVDLNPAYGTKNKKYQVQGIINIFNRYKFTLTENTPIEEEIALDPELLGKVFENLLAAYNPETGTTARKQTGSFYTPREIVNYMVDESLITYLENQLGKDSEQNKLRTLISYNEENHSFNENEVQQLISAIDKIKILDPACGSGAFPMGGLHKLVYILSKLDPNNAAWKAQQIAKAREIPDSTFRDKAIEDIEQAFSRNELDYGRKLYLIQNCIFGIDIQPIAVQIAKLRFFISLLVDQKIDDSRENRGVRPLPNLETKFVAANTLIGLDKPAQATLRNPKIETKEKELAEVRASYFTARTPKTKNKYRERDEHIRAEIGELLSKDGFARDTTERLAKWNPYDQNASADFFDAEWMFGVKDGFDVVIGNPPYARVQTLQNTQAKNVEYYKKHYLSAKGSFDIYVIFIEKGFSLLNQKCIFSYIVPHKFFQSKFCDSIRHLLAQQKALLQIVRFGAEQVFKAATTYTCLLFLTKKPQEHFQLYEVNKLSNSSEILNFIQAREVHSNYVQAICENPKNADWNFLVGDKAVVLKRLREQSHTLGDIVRKIFQGIATSADKIYVLNVLEWKEKTVLCFSKSLNCEIEIEQGFVKPFLMGKDVHRYQSLVAKNVVIFPYIIHAGKASLMSQTYIKENFHLGWEYLIDNKSALSEREKGRMYGEKFYAYIYPKNLIEFETVKIMSPDICSIPQMTLDESKLLYHTTTLYSFVFKKNIIENPKYFLGVLNSQLLWFFLQTTGTVLRGGYLRFKTEYLKPFPIPCSLSKKPPTQLQHDEIVKLVDQILTTKSTNTTTDTSALETQIDQLVYQLYGLTDEEIKIVEEQ</sequence>
<dbReference type="PANTHER" id="PTHR33841:SF1">
    <property type="entry name" value="DNA METHYLTRANSFERASE A"/>
    <property type="match status" value="1"/>
</dbReference>
<keyword evidence="4" id="KW-0949">S-adenosyl-L-methionine</keyword>
<dbReference type="PRINTS" id="PR00507">
    <property type="entry name" value="N12N6MTFRASE"/>
</dbReference>
<keyword evidence="11" id="KW-1185">Reference proteome</keyword>
<dbReference type="InterPro" id="IPR002052">
    <property type="entry name" value="DNA_methylase_N6_adenine_CS"/>
</dbReference>
<gene>
    <name evidence="10" type="ORF">PN36_13365</name>
</gene>
<evidence type="ECO:0000259" key="9">
    <source>
        <dbReference type="Pfam" id="PF12950"/>
    </source>
</evidence>
<dbReference type="EC" id="2.1.1.72" evidence="1"/>
<dbReference type="GO" id="GO:0009307">
    <property type="term" value="P:DNA restriction-modification system"/>
    <property type="evidence" value="ECO:0007669"/>
    <property type="project" value="UniProtKB-KW"/>
</dbReference>
<keyword evidence="3" id="KW-0808">Transferase</keyword>
<evidence type="ECO:0000256" key="4">
    <source>
        <dbReference type="ARBA" id="ARBA00022691"/>
    </source>
</evidence>
<keyword evidence="2" id="KW-0489">Methyltransferase</keyword>
<proteinExistence type="predicted"/>
<evidence type="ECO:0000256" key="6">
    <source>
        <dbReference type="ARBA" id="ARBA00023125"/>
    </source>
</evidence>
<reference evidence="10 11" key="1">
    <citation type="journal article" date="2016" name="Front. Microbiol.">
        <title>Single-Cell (Meta-)Genomics of a Dimorphic Candidatus Thiomargarita nelsonii Reveals Genomic Plasticity.</title>
        <authorList>
            <person name="Flood B.E."/>
            <person name="Fliss P."/>
            <person name="Jones D.S."/>
            <person name="Dick G.J."/>
            <person name="Jain S."/>
            <person name="Kaster A.K."/>
            <person name="Winkel M."/>
            <person name="Mussmann M."/>
            <person name="Bailey J."/>
        </authorList>
    </citation>
    <scope>NUCLEOTIDE SEQUENCE [LARGE SCALE GENOMIC DNA]</scope>
    <source>
        <strain evidence="10">Hydrate Ridge</strain>
    </source>
</reference>
<evidence type="ECO:0000256" key="1">
    <source>
        <dbReference type="ARBA" id="ARBA00011900"/>
    </source>
</evidence>
<protein>
    <recommendedName>
        <fullName evidence="1">site-specific DNA-methyltransferase (adenine-specific)</fullName>
        <ecNumber evidence="1">2.1.1.72</ecNumber>
    </recommendedName>
</protein>
<dbReference type="GO" id="GO:0009007">
    <property type="term" value="F:site-specific DNA-methyltransferase (adenine-specific) activity"/>
    <property type="evidence" value="ECO:0007669"/>
    <property type="project" value="UniProtKB-EC"/>
</dbReference>
<dbReference type="Pfam" id="PF12950">
    <property type="entry name" value="TaqI_C"/>
    <property type="match status" value="1"/>
</dbReference>
<name>A0A4E0R409_9GAMM</name>
<evidence type="ECO:0000256" key="2">
    <source>
        <dbReference type="ARBA" id="ARBA00022603"/>
    </source>
</evidence>
<evidence type="ECO:0000313" key="11">
    <source>
        <dbReference type="Proteomes" id="UP000030428"/>
    </source>
</evidence>
<comment type="caution">
    <text evidence="10">The sequence shown here is derived from an EMBL/GenBank/DDBJ whole genome shotgun (WGS) entry which is preliminary data.</text>
</comment>
<feature type="domain" description="TaqI-like C-terminal specificity" evidence="9">
    <location>
        <begin position="999"/>
        <end position="1164"/>
    </location>
</feature>
<dbReference type="InterPro" id="IPR011639">
    <property type="entry name" value="MethylTrfase_TaqI-like_dom"/>
</dbReference>
<dbReference type="Pfam" id="PF07669">
    <property type="entry name" value="Eco57I"/>
    <property type="match status" value="1"/>
</dbReference>
<dbReference type="PANTHER" id="PTHR33841">
    <property type="entry name" value="DNA METHYLTRANSFERASE YEEA-RELATED"/>
    <property type="match status" value="1"/>
</dbReference>